<evidence type="ECO:0000313" key="2">
    <source>
        <dbReference type="Proteomes" id="UP001153269"/>
    </source>
</evidence>
<dbReference type="AlphaFoldDB" id="A0A9N7VJF1"/>
<protein>
    <submittedName>
        <fullName evidence="1">Uncharacterized protein</fullName>
    </submittedName>
</protein>
<keyword evidence="2" id="KW-1185">Reference proteome</keyword>
<evidence type="ECO:0000313" key="1">
    <source>
        <dbReference type="EMBL" id="CAB1450609.1"/>
    </source>
</evidence>
<sequence length="106" mass="11299">MPLGRTPAPRRYQGVSEGFTCEPSHLEQFDSPLCASKPGCELSKAASKAAVKTRRGESKACELRSRAVERNGGIGGGALSRGCLETIGMWVVMGIDKATYVREGLL</sequence>
<reference evidence="1" key="1">
    <citation type="submission" date="2020-03" db="EMBL/GenBank/DDBJ databases">
        <authorList>
            <person name="Weist P."/>
        </authorList>
    </citation>
    <scope>NUCLEOTIDE SEQUENCE</scope>
</reference>
<gene>
    <name evidence="1" type="ORF">PLEPLA_LOCUS38301</name>
</gene>
<name>A0A9N7VJF1_PLEPL</name>
<dbReference type="EMBL" id="CADEAL010004060">
    <property type="protein sequence ID" value="CAB1450609.1"/>
    <property type="molecule type" value="Genomic_DNA"/>
</dbReference>
<comment type="caution">
    <text evidence="1">The sequence shown here is derived from an EMBL/GenBank/DDBJ whole genome shotgun (WGS) entry which is preliminary data.</text>
</comment>
<proteinExistence type="predicted"/>
<accession>A0A9N7VJF1</accession>
<dbReference type="Proteomes" id="UP001153269">
    <property type="component" value="Unassembled WGS sequence"/>
</dbReference>
<organism evidence="1 2">
    <name type="scientific">Pleuronectes platessa</name>
    <name type="common">European plaice</name>
    <dbReference type="NCBI Taxonomy" id="8262"/>
    <lineage>
        <taxon>Eukaryota</taxon>
        <taxon>Metazoa</taxon>
        <taxon>Chordata</taxon>
        <taxon>Craniata</taxon>
        <taxon>Vertebrata</taxon>
        <taxon>Euteleostomi</taxon>
        <taxon>Actinopterygii</taxon>
        <taxon>Neopterygii</taxon>
        <taxon>Teleostei</taxon>
        <taxon>Neoteleostei</taxon>
        <taxon>Acanthomorphata</taxon>
        <taxon>Carangaria</taxon>
        <taxon>Pleuronectiformes</taxon>
        <taxon>Pleuronectoidei</taxon>
        <taxon>Pleuronectidae</taxon>
        <taxon>Pleuronectes</taxon>
    </lineage>
</organism>